<feature type="region of interest" description="Disordered" evidence="1">
    <location>
        <begin position="1"/>
        <end position="22"/>
    </location>
</feature>
<feature type="compositionally biased region" description="Basic and acidic residues" evidence="1">
    <location>
        <begin position="1"/>
        <end position="13"/>
    </location>
</feature>
<name>A0ABC8IS33_ERUVS</name>
<accession>A0ABC8IS33</accession>
<protein>
    <submittedName>
        <fullName evidence="2">Uncharacterized protein</fullName>
    </submittedName>
</protein>
<evidence type="ECO:0000313" key="2">
    <source>
        <dbReference type="EMBL" id="CAH8296950.1"/>
    </source>
</evidence>
<keyword evidence="3" id="KW-1185">Reference proteome</keyword>
<gene>
    <name evidence="2" type="ORF">ERUC_LOCUS2094</name>
</gene>
<dbReference type="Proteomes" id="UP001642260">
    <property type="component" value="Unassembled WGS sequence"/>
</dbReference>
<evidence type="ECO:0000256" key="1">
    <source>
        <dbReference type="SAM" id="MobiDB-lite"/>
    </source>
</evidence>
<sequence>MRSILQKREKTPPEEPDIYPQWDDDKVDDALHNLITDILHGTLDDTYWSMKARNAPIANREKKKLLREEEACMKKKSPKEKTYAPCGDDTFRHDLMEMMNTLSTKIGSMNTIIAEKVLTAVETTIGAKIDAKLDARVCQAELRQATAPKNDANFVNQEDKVNSNDPSWFVQDKALTPLDAAAQCGVRKKAKKHEVKQDIERSFSPILLEREGEKVVEKKASKKSVGGLKKIKTEKIEVPTLRDTSATWSNPEEKERYGKLGTTLDELAASLLDGHLKKRKPQLTKTQVFPYVGSSTVKRIITRDDDSKAHYDPFDEVDELKLKKLLDFLENHA</sequence>
<reference evidence="2 3" key="1">
    <citation type="submission" date="2022-03" db="EMBL/GenBank/DDBJ databases">
        <authorList>
            <person name="Macdonald S."/>
            <person name="Ahmed S."/>
            <person name="Newling K."/>
        </authorList>
    </citation>
    <scope>NUCLEOTIDE SEQUENCE [LARGE SCALE GENOMIC DNA]</scope>
</reference>
<dbReference type="AlphaFoldDB" id="A0ABC8IS33"/>
<comment type="caution">
    <text evidence="2">The sequence shown here is derived from an EMBL/GenBank/DDBJ whole genome shotgun (WGS) entry which is preliminary data.</text>
</comment>
<evidence type="ECO:0000313" key="3">
    <source>
        <dbReference type="Proteomes" id="UP001642260"/>
    </source>
</evidence>
<organism evidence="2 3">
    <name type="scientific">Eruca vesicaria subsp. sativa</name>
    <name type="common">Garden rocket</name>
    <name type="synonym">Eruca sativa</name>
    <dbReference type="NCBI Taxonomy" id="29727"/>
    <lineage>
        <taxon>Eukaryota</taxon>
        <taxon>Viridiplantae</taxon>
        <taxon>Streptophyta</taxon>
        <taxon>Embryophyta</taxon>
        <taxon>Tracheophyta</taxon>
        <taxon>Spermatophyta</taxon>
        <taxon>Magnoliopsida</taxon>
        <taxon>eudicotyledons</taxon>
        <taxon>Gunneridae</taxon>
        <taxon>Pentapetalae</taxon>
        <taxon>rosids</taxon>
        <taxon>malvids</taxon>
        <taxon>Brassicales</taxon>
        <taxon>Brassicaceae</taxon>
        <taxon>Brassiceae</taxon>
        <taxon>Eruca</taxon>
    </lineage>
</organism>
<proteinExistence type="predicted"/>
<dbReference type="EMBL" id="CAKOAT010050933">
    <property type="protein sequence ID" value="CAH8296950.1"/>
    <property type="molecule type" value="Genomic_DNA"/>
</dbReference>